<dbReference type="EMBL" id="BEGY01000026">
    <property type="protein sequence ID" value="GAX77724.1"/>
    <property type="molecule type" value="Genomic_DNA"/>
</dbReference>
<dbReference type="InterPro" id="IPR000845">
    <property type="entry name" value="Nucleoside_phosphorylase_d"/>
</dbReference>
<proteinExistence type="predicted"/>
<dbReference type="InterPro" id="IPR044580">
    <property type="entry name" value="MTAN"/>
</dbReference>
<dbReference type="PANTHER" id="PTHR46994">
    <property type="entry name" value="5'-METHYLTHIOADENOSINE/S-ADENOSYLHOMOCYSTEINE NUCLEOSIDASE 1"/>
    <property type="match status" value="1"/>
</dbReference>
<comment type="caution">
    <text evidence="2">The sequence shown here is derived from an EMBL/GenBank/DDBJ whole genome shotgun (WGS) entry which is preliminary data.</text>
</comment>
<evidence type="ECO:0000313" key="3">
    <source>
        <dbReference type="Proteomes" id="UP000232323"/>
    </source>
</evidence>
<dbReference type="GO" id="GO:0019509">
    <property type="term" value="P:L-methionine salvage from methylthioadenosine"/>
    <property type="evidence" value="ECO:0007669"/>
    <property type="project" value="InterPro"/>
</dbReference>
<organism evidence="2 3">
    <name type="scientific">Chlamydomonas eustigma</name>
    <dbReference type="NCBI Taxonomy" id="1157962"/>
    <lineage>
        <taxon>Eukaryota</taxon>
        <taxon>Viridiplantae</taxon>
        <taxon>Chlorophyta</taxon>
        <taxon>core chlorophytes</taxon>
        <taxon>Chlorophyceae</taxon>
        <taxon>CS clade</taxon>
        <taxon>Chlamydomonadales</taxon>
        <taxon>Chlamydomonadaceae</taxon>
        <taxon>Chlamydomonas</taxon>
    </lineage>
</organism>
<evidence type="ECO:0000259" key="1">
    <source>
        <dbReference type="Pfam" id="PF01048"/>
    </source>
</evidence>
<dbReference type="PANTHER" id="PTHR46994:SF1">
    <property type="entry name" value="5'-METHYLTHIOADENOSINE NUCLEOSIDASE"/>
    <property type="match status" value="1"/>
</dbReference>
<dbReference type="OrthoDB" id="1153057at2759"/>
<dbReference type="CDD" id="cd09008">
    <property type="entry name" value="MTAN"/>
    <property type="match status" value="1"/>
</dbReference>
<accession>A0A250X3R8</accession>
<sequence length="248" mass="25946">MTATSPIKRVLLLFAMEAEANPLISKLSLKKDDPQMVSGPAPCVTYSGIVGDLQVHVAWNGKCAVNSVDNVGTVPASLTAYLTIQALDPDLVISAGTAGGFKAQGAAIGDTFVGTSVVNHDRRIPIPGFDKYGIGELQSPPTPGLQTALGFKSGVISSGNSLDYTDKCLEIMGSHKAAVKEMEAAAIAWVCNLYSKPLICVKSITDIVDGGRPSHEEFLENLSTAAVALQTAVPRVLEFVSGKTMADL</sequence>
<dbReference type="SUPFAM" id="SSF53167">
    <property type="entry name" value="Purine and uridine phosphorylases"/>
    <property type="match status" value="1"/>
</dbReference>
<gene>
    <name evidence="2" type="ORF">CEUSTIGMA_g5167.t1</name>
</gene>
<keyword evidence="3" id="KW-1185">Reference proteome</keyword>
<name>A0A250X3R8_9CHLO</name>
<protein>
    <recommendedName>
        <fullName evidence="1">Nucleoside phosphorylase domain-containing protein</fullName>
    </recommendedName>
</protein>
<dbReference type="AlphaFoldDB" id="A0A250X3R8"/>
<dbReference type="STRING" id="1157962.A0A250X3R8"/>
<dbReference type="Gene3D" id="3.40.50.1580">
    <property type="entry name" value="Nucleoside phosphorylase domain"/>
    <property type="match status" value="1"/>
</dbReference>
<feature type="domain" description="Nucleoside phosphorylase" evidence="1">
    <location>
        <begin position="10"/>
        <end position="237"/>
    </location>
</feature>
<reference evidence="2 3" key="1">
    <citation type="submission" date="2017-08" db="EMBL/GenBank/DDBJ databases">
        <title>Acidophilic green algal genome provides insights into adaptation to an acidic environment.</title>
        <authorList>
            <person name="Hirooka S."/>
            <person name="Hirose Y."/>
            <person name="Kanesaki Y."/>
            <person name="Higuchi S."/>
            <person name="Fujiwara T."/>
            <person name="Onuma R."/>
            <person name="Era A."/>
            <person name="Ohbayashi R."/>
            <person name="Uzuka A."/>
            <person name="Nozaki H."/>
            <person name="Yoshikawa H."/>
            <person name="Miyagishima S.Y."/>
        </authorList>
    </citation>
    <scope>NUCLEOTIDE SEQUENCE [LARGE SCALE GENOMIC DNA]</scope>
    <source>
        <strain evidence="2 3">NIES-2499</strain>
    </source>
</reference>
<dbReference type="Proteomes" id="UP000232323">
    <property type="component" value="Unassembled WGS sequence"/>
</dbReference>
<dbReference type="InterPro" id="IPR035994">
    <property type="entry name" value="Nucleoside_phosphorylase_sf"/>
</dbReference>
<evidence type="ECO:0000313" key="2">
    <source>
        <dbReference type="EMBL" id="GAX77724.1"/>
    </source>
</evidence>
<dbReference type="Pfam" id="PF01048">
    <property type="entry name" value="PNP_UDP_1"/>
    <property type="match status" value="1"/>
</dbReference>
<dbReference type="GO" id="GO:0008930">
    <property type="term" value="F:methylthioadenosine nucleosidase activity"/>
    <property type="evidence" value="ECO:0007669"/>
    <property type="project" value="InterPro"/>
</dbReference>
<dbReference type="GO" id="GO:0009116">
    <property type="term" value="P:nucleoside metabolic process"/>
    <property type="evidence" value="ECO:0007669"/>
    <property type="project" value="InterPro"/>
</dbReference>